<dbReference type="EMBL" id="CAVNYO010000403">
    <property type="protein sequence ID" value="CAK5275007.1"/>
    <property type="molecule type" value="Genomic_DNA"/>
</dbReference>
<organism evidence="1 2">
    <name type="scientific">Mycena citricolor</name>
    <dbReference type="NCBI Taxonomy" id="2018698"/>
    <lineage>
        <taxon>Eukaryota</taxon>
        <taxon>Fungi</taxon>
        <taxon>Dikarya</taxon>
        <taxon>Basidiomycota</taxon>
        <taxon>Agaricomycotina</taxon>
        <taxon>Agaricomycetes</taxon>
        <taxon>Agaricomycetidae</taxon>
        <taxon>Agaricales</taxon>
        <taxon>Marasmiineae</taxon>
        <taxon>Mycenaceae</taxon>
        <taxon>Mycena</taxon>
    </lineage>
</organism>
<gene>
    <name evidence="1" type="ORF">MYCIT1_LOCUS22502</name>
</gene>
<evidence type="ECO:0000313" key="2">
    <source>
        <dbReference type="Proteomes" id="UP001295794"/>
    </source>
</evidence>
<keyword evidence="2" id="KW-1185">Reference proteome</keyword>
<sequence>MGRRAASATKKTAAARKHLDKWTARATQRYKDEQMRELGPDETRKGARKICEEIQEEHLVQYGMSISISHTTITRHAAGGEKLSDFNASKSWVLAKEEPIIISYARNLAARGFPLNHALLKECIEAVVCARLGDAFPADGLGKNFTARFLEKHSDQLRTCWASNLENKRGRAVNPATHEAWFQLLEETLAGKKDWMFDEDPNDWSEDNGPPEGFVPVPVLEENIYGMDESGFLSAGNTKTRTSVTTAITRLHPRGGPPGYPQT</sequence>
<reference evidence="1" key="1">
    <citation type="submission" date="2023-11" db="EMBL/GenBank/DDBJ databases">
        <authorList>
            <person name="De Vega J J."/>
            <person name="De Vega J J."/>
        </authorList>
    </citation>
    <scope>NUCLEOTIDE SEQUENCE</scope>
</reference>
<comment type="caution">
    <text evidence="1">The sequence shown here is derived from an EMBL/GenBank/DDBJ whole genome shotgun (WGS) entry which is preliminary data.</text>
</comment>
<evidence type="ECO:0008006" key="3">
    <source>
        <dbReference type="Google" id="ProtNLM"/>
    </source>
</evidence>
<name>A0AAD2K296_9AGAR</name>
<proteinExistence type="predicted"/>
<dbReference type="AlphaFoldDB" id="A0AAD2K296"/>
<dbReference type="Proteomes" id="UP001295794">
    <property type="component" value="Unassembled WGS sequence"/>
</dbReference>
<protein>
    <recommendedName>
        <fullName evidence="3">HTH CENPB-type domain-containing protein</fullName>
    </recommendedName>
</protein>
<evidence type="ECO:0000313" key="1">
    <source>
        <dbReference type="EMBL" id="CAK5275007.1"/>
    </source>
</evidence>
<accession>A0AAD2K296</accession>